<protein>
    <recommendedName>
        <fullName evidence="1">Glycosyl transferase family 1 domain-containing protein</fullName>
    </recommendedName>
</protein>
<evidence type="ECO:0000313" key="3">
    <source>
        <dbReference type="Proteomes" id="UP000562254"/>
    </source>
</evidence>
<dbReference type="AlphaFoldDB" id="A0A840XS26"/>
<reference evidence="2 3" key="1">
    <citation type="submission" date="2020-08" db="EMBL/GenBank/DDBJ databases">
        <title>Genomic Encyclopedia of Type Strains, Phase IV (KMG-IV): sequencing the most valuable type-strain genomes for metagenomic binning, comparative biology and taxonomic classification.</title>
        <authorList>
            <person name="Goeker M."/>
        </authorList>
    </citation>
    <scope>NUCLEOTIDE SEQUENCE [LARGE SCALE GENOMIC DNA]</scope>
    <source>
        <strain evidence="2 3">DSM 25895</strain>
    </source>
</reference>
<gene>
    <name evidence="2" type="ORF">FHS88_001604</name>
</gene>
<dbReference type="Proteomes" id="UP000562254">
    <property type="component" value="Unassembled WGS sequence"/>
</dbReference>
<dbReference type="EMBL" id="JACIJE010000003">
    <property type="protein sequence ID" value="MBB5689479.1"/>
    <property type="molecule type" value="Genomic_DNA"/>
</dbReference>
<name>A0A840XS26_9PROT</name>
<feature type="domain" description="Glycosyl transferase family 1" evidence="1">
    <location>
        <begin position="214"/>
        <end position="270"/>
    </location>
</feature>
<dbReference type="InterPro" id="IPR001296">
    <property type="entry name" value="Glyco_trans_1"/>
</dbReference>
<accession>A0A840XS26</accession>
<organism evidence="2 3">
    <name type="scientific">Neoroseomonas alkaliterrae</name>
    <dbReference type="NCBI Taxonomy" id="1452450"/>
    <lineage>
        <taxon>Bacteria</taxon>
        <taxon>Pseudomonadati</taxon>
        <taxon>Pseudomonadota</taxon>
        <taxon>Alphaproteobacteria</taxon>
        <taxon>Acetobacterales</taxon>
        <taxon>Acetobacteraceae</taxon>
        <taxon>Neoroseomonas</taxon>
    </lineage>
</organism>
<keyword evidence="3" id="KW-1185">Reference proteome</keyword>
<dbReference type="Pfam" id="PF00534">
    <property type="entry name" value="Glycos_transf_1"/>
    <property type="match status" value="1"/>
</dbReference>
<dbReference type="GO" id="GO:0016757">
    <property type="term" value="F:glycosyltransferase activity"/>
    <property type="evidence" value="ECO:0007669"/>
    <property type="project" value="InterPro"/>
</dbReference>
<dbReference type="RefSeq" id="WP_184483304.1">
    <property type="nucleotide sequence ID" value="NZ_JACIJE010000003.1"/>
</dbReference>
<dbReference type="Gene3D" id="3.40.50.2000">
    <property type="entry name" value="Glycogen Phosphorylase B"/>
    <property type="match status" value="1"/>
</dbReference>
<sequence>MRERVAFIDHGYHSRTLSSRFMIEHIGRTREVALHLDESWVDKAAALDIEALAAGGYAEIHVWQLERVARRLAAMDLPCPVFFYPMYDSCRALGDEYWLALKGRILVVCFCRHLHERLRRLGLTSLWLQYWPEVAEEEAAHDALRVFWWRRRRDLAWETLKALIGDWPVARLHLHEAPDPTYADPERLPPADAARFNLTRSGWFEDRAAFERMAAGFNVFVAPRRFEGIGLSFLEAMARGQVVIAENNPTMNEYIVHEVNGLLYEPDRPALWRSALTPARAGAIGRRARLSCAAGRARWQRDLARLDAYVRARGAVPEALLEPAGAAARDWIPARA</sequence>
<evidence type="ECO:0000313" key="2">
    <source>
        <dbReference type="EMBL" id="MBB5689479.1"/>
    </source>
</evidence>
<dbReference type="SUPFAM" id="SSF53756">
    <property type="entry name" value="UDP-Glycosyltransferase/glycogen phosphorylase"/>
    <property type="match status" value="1"/>
</dbReference>
<comment type="caution">
    <text evidence="2">The sequence shown here is derived from an EMBL/GenBank/DDBJ whole genome shotgun (WGS) entry which is preliminary data.</text>
</comment>
<proteinExistence type="predicted"/>
<evidence type="ECO:0000259" key="1">
    <source>
        <dbReference type="Pfam" id="PF00534"/>
    </source>
</evidence>